<protein>
    <recommendedName>
        <fullName evidence="1">chorismate mutase</fullName>
        <ecNumber evidence="1">5.4.99.5</ecNumber>
    </recommendedName>
</protein>
<feature type="domain" description="Chorismate mutase" evidence="2">
    <location>
        <begin position="1"/>
        <end position="88"/>
    </location>
</feature>
<evidence type="ECO:0000259" key="2">
    <source>
        <dbReference type="PROSITE" id="PS51168"/>
    </source>
</evidence>
<evidence type="ECO:0000313" key="4">
    <source>
        <dbReference type="Proteomes" id="UP000247689"/>
    </source>
</evidence>
<dbReference type="GO" id="GO:0046417">
    <property type="term" value="P:chorismate metabolic process"/>
    <property type="evidence" value="ECO:0007669"/>
    <property type="project" value="InterPro"/>
</dbReference>
<dbReference type="EC" id="5.4.99.5" evidence="1"/>
<dbReference type="EMBL" id="QICH01000002">
    <property type="protein sequence ID" value="PXF63012.1"/>
    <property type="molecule type" value="Genomic_DNA"/>
</dbReference>
<dbReference type="Gene3D" id="1.20.59.10">
    <property type="entry name" value="Chorismate mutase"/>
    <property type="match status" value="1"/>
</dbReference>
<evidence type="ECO:0000256" key="1">
    <source>
        <dbReference type="ARBA" id="ARBA00012404"/>
    </source>
</evidence>
<dbReference type="AlphaFoldDB" id="A0A318D1B2"/>
<sequence>MQSIKSIRREIDQIDSELLVLLKKRSAIIQTLLKAKIASDQKLSDEQRESEILQKIQHQNKSLYSSDDISEIYRAIFRASLNLQKQQQHRLQQNLED</sequence>
<comment type="caution">
    <text evidence="3">The sequence shown here is derived from an EMBL/GenBank/DDBJ whole genome shotgun (WGS) entry which is preliminary data.</text>
</comment>
<reference evidence="3 4" key="1">
    <citation type="submission" date="2018-05" db="EMBL/GenBank/DDBJ databases">
        <title>Kangiella spongicola genome sequence.</title>
        <authorList>
            <person name="Maclea K.S."/>
            <person name="Goen A.E."/>
            <person name="Kelley C."/>
            <person name="Underriner A."/>
            <person name="Silverwood T."/>
            <person name="Trachtenberg A.M."/>
        </authorList>
    </citation>
    <scope>NUCLEOTIDE SEQUENCE [LARGE SCALE GENOMIC DNA]</scope>
    <source>
        <strain evidence="3 4">ATCC BAA-2076</strain>
    </source>
</reference>
<dbReference type="InterPro" id="IPR036979">
    <property type="entry name" value="CM_dom_sf"/>
</dbReference>
<dbReference type="PROSITE" id="PS51168">
    <property type="entry name" value="CHORISMATE_MUT_2"/>
    <property type="match status" value="1"/>
</dbReference>
<dbReference type="InterPro" id="IPR036263">
    <property type="entry name" value="Chorismate_II_sf"/>
</dbReference>
<dbReference type="InterPro" id="IPR002701">
    <property type="entry name" value="CM_II_prokaryot"/>
</dbReference>
<keyword evidence="4" id="KW-1185">Reference proteome</keyword>
<dbReference type="OrthoDB" id="6198144at2"/>
<dbReference type="Pfam" id="PF01817">
    <property type="entry name" value="CM_2"/>
    <property type="match status" value="1"/>
</dbReference>
<evidence type="ECO:0000313" key="3">
    <source>
        <dbReference type="EMBL" id="PXF63012.1"/>
    </source>
</evidence>
<dbReference type="RefSeq" id="WP_110200815.1">
    <property type="nucleotide sequence ID" value="NZ_QICH01000002.1"/>
</dbReference>
<dbReference type="Proteomes" id="UP000247689">
    <property type="component" value="Unassembled WGS sequence"/>
</dbReference>
<accession>A0A318D1B2</accession>
<dbReference type="GO" id="GO:0004106">
    <property type="term" value="F:chorismate mutase activity"/>
    <property type="evidence" value="ECO:0007669"/>
    <property type="project" value="UniProtKB-EC"/>
</dbReference>
<dbReference type="SUPFAM" id="SSF48600">
    <property type="entry name" value="Chorismate mutase II"/>
    <property type="match status" value="1"/>
</dbReference>
<dbReference type="SMART" id="SM00830">
    <property type="entry name" value="CM_2"/>
    <property type="match status" value="1"/>
</dbReference>
<name>A0A318D1B2_9GAMM</name>
<proteinExistence type="predicted"/>
<gene>
    <name evidence="3" type="ORF">DL796_06040</name>
</gene>
<organism evidence="3 4">
    <name type="scientific">Kangiella spongicola</name>
    <dbReference type="NCBI Taxonomy" id="796379"/>
    <lineage>
        <taxon>Bacteria</taxon>
        <taxon>Pseudomonadati</taxon>
        <taxon>Pseudomonadota</taxon>
        <taxon>Gammaproteobacteria</taxon>
        <taxon>Kangiellales</taxon>
        <taxon>Kangiellaceae</taxon>
        <taxon>Kangiella</taxon>
    </lineage>
</organism>